<gene>
    <name evidence="5" type="ORF">F3S47_11425</name>
</gene>
<dbReference type="RefSeq" id="WP_150445393.1">
    <property type="nucleotide sequence ID" value="NZ_VYQE01000003.1"/>
</dbReference>
<comment type="caution">
    <text evidence="5">The sequence shown here is derived from an EMBL/GenBank/DDBJ whole genome shotgun (WGS) entry which is preliminary data.</text>
</comment>
<evidence type="ECO:0000313" key="6">
    <source>
        <dbReference type="Proteomes" id="UP000326554"/>
    </source>
</evidence>
<dbReference type="InterPro" id="IPR003439">
    <property type="entry name" value="ABC_transporter-like_ATP-bd"/>
</dbReference>
<dbReference type="InterPro" id="IPR003593">
    <property type="entry name" value="AAA+_ATPase"/>
</dbReference>
<dbReference type="InterPro" id="IPR027417">
    <property type="entry name" value="P-loop_NTPase"/>
</dbReference>
<name>A0A5J5GIN7_9RHOB</name>
<dbReference type="GO" id="GO:0016887">
    <property type="term" value="F:ATP hydrolysis activity"/>
    <property type="evidence" value="ECO:0007669"/>
    <property type="project" value="InterPro"/>
</dbReference>
<reference evidence="5 6" key="1">
    <citation type="submission" date="2019-09" db="EMBL/GenBank/DDBJ databases">
        <authorList>
            <person name="Park J.-S."/>
            <person name="Choi H.-J."/>
        </authorList>
    </citation>
    <scope>NUCLEOTIDE SEQUENCE [LARGE SCALE GENOMIC DNA]</scope>
    <source>
        <strain evidence="5 6">176SS1-4</strain>
    </source>
</reference>
<dbReference type="InterPro" id="IPR051120">
    <property type="entry name" value="ABC_AA/LPS_Transport"/>
</dbReference>
<accession>A0A5J5GIN7</accession>
<keyword evidence="2" id="KW-0547">Nucleotide-binding</keyword>
<dbReference type="SUPFAM" id="SSF52540">
    <property type="entry name" value="P-loop containing nucleoside triphosphate hydrolases"/>
    <property type="match status" value="1"/>
</dbReference>
<dbReference type="Gene3D" id="3.40.50.300">
    <property type="entry name" value="P-loop containing nucleotide triphosphate hydrolases"/>
    <property type="match status" value="1"/>
</dbReference>
<sequence>MTVEAKLSIAGLEKSFVGRKVVSVDRLEIGRHGIEGLIGPNGAGKTTLMGLITRKLKADAGTLIYRPGGTEIDLRQMSMDQVARAGLVKTNQVIQDFETLSIRDSLRLALAPAEREQFWTVFTKRRKRDAVEAEIDEILSHFPFENPNGDARSAGEKKLLDIIRCLLLKPKVLLMDEPTAGLPDDLTRAVMTLVQKKVAEEDLKVFIIEHDLDLIWDYCAHVNFLADGRLLCSGTPQEVKDHPVVVEKYMGVVDV</sequence>
<protein>
    <submittedName>
        <fullName evidence="5">ATP-binding cassette domain-containing protein</fullName>
    </submittedName>
</protein>
<dbReference type="GO" id="GO:0005886">
    <property type="term" value="C:plasma membrane"/>
    <property type="evidence" value="ECO:0007669"/>
    <property type="project" value="TreeGrafter"/>
</dbReference>
<evidence type="ECO:0000256" key="1">
    <source>
        <dbReference type="ARBA" id="ARBA00022448"/>
    </source>
</evidence>
<evidence type="ECO:0000256" key="3">
    <source>
        <dbReference type="ARBA" id="ARBA00022840"/>
    </source>
</evidence>
<evidence type="ECO:0000313" key="5">
    <source>
        <dbReference type="EMBL" id="KAA9008109.1"/>
    </source>
</evidence>
<evidence type="ECO:0000259" key="4">
    <source>
        <dbReference type="PROSITE" id="PS50893"/>
    </source>
</evidence>
<dbReference type="Proteomes" id="UP000326554">
    <property type="component" value="Unassembled WGS sequence"/>
</dbReference>
<dbReference type="PROSITE" id="PS50893">
    <property type="entry name" value="ABC_TRANSPORTER_2"/>
    <property type="match status" value="1"/>
</dbReference>
<proteinExistence type="predicted"/>
<dbReference type="PANTHER" id="PTHR45772">
    <property type="entry name" value="CONSERVED COMPONENT OF ABC TRANSPORTER FOR NATURAL AMINO ACIDS-RELATED"/>
    <property type="match status" value="1"/>
</dbReference>
<dbReference type="GO" id="GO:0005524">
    <property type="term" value="F:ATP binding"/>
    <property type="evidence" value="ECO:0007669"/>
    <property type="project" value="UniProtKB-KW"/>
</dbReference>
<feature type="domain" description="ABC transporter" evidence="4">
    <location>
        <begin position="7"/>
        <end position="252"/>
    </location>
</feature>
<dbReference type="AlphaFoldDB" id="A0A5J5GIN7"/>
<evidence type="ECO:0000256" key="2">
    <source>
        <dbReference type="ARBA" id="ARBA00022741"/>
    </source>
</evidence>
<keyword evidence="6" id="KW-1185">Reference proteome</keyword>
<dbReference type="EMBL" id="VYQE01000003">
    <property type="protein sequence ID" value="KAA9008109.1"/>
    <property type="molecule type" value="Genomic_DNA"/>
</dbReference>
<keyword evidence="3 5" id="KW-0067">ATP-binding</keyword>
<dbReference type="Pfam" id="PF00005">
    <property type="entry name" value="ABC_tran"/>
    <property type="match status" value="1"/>
</dbReference>
<organism evidence="5 6">
    <name type="scientific">Histidinibacterium aquaticum</name>
    <dbReference type="NCBI Taxonomy" id="2613962"/>
    <lineage>
        <taxon>Bacteria</taxon>
        <taxon>Pseudomonadati</taxon>
        <taxon>Pseudomonadota</taxon>
        <taxon>Alphaproteobacteria</taxon>
        <taxon>Rhodobacterales</taxon>
        <taxon>Paracoccaceae</taxon>
        <taxon>Histidinibacterium</taxon>
    </lineage>
</organism>
<dbReference type="SMART" id="SM00382">
    <property type="entry name" value="AAA"/>
    <property type="match status" value="1"/>
</dbReference>
<keyword evidence="1" id="KW-0813">Transport</keyword>